<dbReference type="EMBL" id="CP016761">
    <property type="protein sequence ID" value="ANX11324.1"/>
    <property type="molecule type" value="Genomic_DNA"/>
</dbReference>
<dbReference type="Proteomes" id="UP000077412">
    <property type="component" value="Chromosome"/>
</dbReference>
<dbReference type="KEGG" id="far:ABE41_004845"/>
<name>A0A1B1Z1R7_9BACL</name>
<organism evidence="1 2">
    <name type="scientific">Fictibacillus arsenicus</name>
    <dbReference type="NCBI Taxonomy" id="255247"/>
    <lineage>
        <taxon>Bacteria</taxon>
        <taxon>Bacillati</taxon>
        <taxon>Bacillota</taxon>
        <taxon>Bacilli</taxon>
        <taxon>Bacillales</taxon>
        <taxon>Fictibacillaceae</taxon>
        <taxon>Fictibacillus</taxon>
    </lineage>
</organism>
<gene>
    <name evidence="1" type="ORF">ABE41_004845</name>
</gene>
<accession>A0A1B1Z1R7</accession>
<evidence type="ECO:0000313" key="2">
    <source>
        <dbReference type="Proteomes" id="UP000077412"/>
    </source>
</evidence>
<proteinExistence type="predicted"/>
<protein>
    <submittedName>
        <fullName evidence="1">Uncharacterized protein</fullName>
    </submittedName>
</protein>
<evidence type="ECO:0000313" key="1">
    <source>
        <dbReference type="EMBL" id="ANX11324.1"/>
    </source>
</evidence>
<sequence length="67" mass="7593">MDILLARHATRKHASLGLREDAGAQMLPLCETPKGAKRQEAHRTPLGKRASWNRNQQLSRATKFFKP</sequence>
<dbReference type="STRING" id="255247.ABE41_004845"/>
<dbReference type="AlphaFoldDB" id="A0A1B1Z1R7"/>
<reference evidence="1 2" key="1">
    <citation type="submission" date="2016-08" db="EMBL/GenBank/DDBJ databases">
        <title>Complete genome sequence of Fictibacillus arsenicus G25-54, a strain with toxicity to nematodes and a potential arsenic-resistance activity.</title>
        <authorList>
            <person name="Zheng Z."/>
        </authorList>
    </citation>
    <scope>NUCLEOTIDE SEQUENCE [LARGE SCALE GENOMIC DNA]</scope>
    <source>
        <strain evidence="1 2">G25-54</strain>
    </source>
</reference>
<keyword evidence="2" id="KW-1185">Reference proteome</keyword>